<name>A0A9P3PLU9_LYOSH</name>
<gene>
    <name evidence="1" type="ORF">LshimejAT787_0407180</name>
</gene>
<evidence type="ECO:0000313" key="1">
    <source>
        <dbReference type="EMBL" id="GLB37667.1"/>
    </source>
</evidence>
<evidence type="ECO:0000313" key="2">
    <source>
        <dbReference type="Proteomes" id="UP001063166"/>
    </source>
</evidence>
<protein>
    <submittedName>
        <fullName evidence="1">Uncharacterized protein</fullName>
    </submittedName>
</protein>
<organism evidence="1 2">
    <name type="scientific">Lyophyllum shimeji</name>
    <name type="common">Hon-shimeji</name>
    <name type="synonym">Tricholoma shimeji</name>
    <dbReference type="NCBI Taxonomy" id="47721"/>
    <lineage>
        <taxon>Eukaryota</taxon>
        <taxon>Fungi</taxon>
        <taxon>Dikarya</taxon>
        <taxon>Basidiomycota</taxon>
        <taxon>Agaricomycotina</taxon>
        <taxon>Agaricomycetes</taxon>
        <taxon>Agaricomycetidae</taxon>
        <taxon>Agaricales</taxon>
        <taxon>Tricholomatineae</taxon>
        <taxon>Lyophyllaceae</taxon>
        <taxon>Lyophyllum</taxon>
    </lineage>
</organism>
<comment type="caution">
    <text evidence="1">The sequence shown here is derived from an EMBL/GenBank/DDBJ whole genome shotgun (WGS) entry which is preliminary data.</text>
</comment>
<proteinExistence type="predicted"/>
<sequence length="149" mass="16266">MPQIADQDKFKGVKAVVVGACNSGHDIAQDFTKHGIDVTMYQRSSTYVVSAKSIAQLLGGVYHEGANVEYADRVNASFTFTVTKLLHKRITPYLAEGVDKDILDGLKKVGFNTTLAQIMQDSSRCSTLEVEDTISTSAEAKRSSMERSN</sequence>
<dbReference type="Proteomes" id="UP001063166">
    <property type="component" value="Unassembled WGS sequence"/>
</dbReference>
<dbReference type="SUPFAM" id="SSF51905">
    <property type="entry name" value="FAD/NAD(P)-binding domain"/>
    <property type="match status" value="1"/>
</dbReference>
<dbReference type="OrthoDB" id="74360at2759"/>
<dbReference type="Gene3D" id="3.50.50.60">
    <property type="entry name" value="FAD/NAD(P)-binding domain"/>
    <property type="match status" value="1"/>
</dbReference>
<accession>A0A9P3PLU9</accession>
<dbReference type="InterPro" id="IPR036188">
    <property type="entry name" value="FAD/NAD-bd_sf"/>
</dbReference>
<dbReference type="AlphaFoldDB" id="A0A9P3PLU9"/>
<reference evidence="1" key="1">
    <citation type="submission" date="2022-07" db="EMBL/GenBank/DDBJ databases">
        <title>The genome of Lyophyllum shimeji provides insight into the initial evolution of ectomycorrhizal fungal genome.</title>
        <authorList>
            <person name="Kobayashi Y."/>
            <person name="Shibata T."/>
            <person name="Hirakawa H."/>
            <person name="Shigenobu S."/>
            <person name="Nishiyama T."/>
            <person name="Yamada A."/>
            <person name="Hasebe M."/>
            <person name="Kawaguchi M."/>
        </authorList>
    </citation>
    <scope>NUCLEOTIDE SEQUENCE</scope>
    <source>
        <strain evidence="1">AT787</strain>
    </source>
</reference>
<dbReference type="EMBL" id="BRPK01000004">
    <property type="protein sequence ID" value="GLB37667.1"/>
    <property type="molecule type" value="Genomic_DNA"/>
</dbReference>
<keyword evidence="2" id="KW-1185">Reference proteome</keyword>